<gene>
    <name evidence="2" type="ORF">W822_08125</name>
</gene>
<organism evidence="2 3">
    <name type="scientific">Advenella kashmirensis W13003</name>
    <dbReference type="NCBI Taxonomy" id="1424334"/>
    <lineage>
        <taxon>Bacteria</taxon>
        <taxon>Pseudomonadati</taxon>
        <taxon>Pseudomonadota</taxon>
        <taxon>Betaproteobacteria</taxon>
        <taxon>Burkholderiales</taxon>
        <taxon>Alcaligenaceae</taxon>
    </lineage>
</organism>
<evidence type="ECO:0000313" key="2">
    <source>
        <dbReference type="EMBL" id="ETF02797.1"/>
    </source>
</evidence>
<accession>V8QT27</accession>
<dbReference type="EMBL" id="AYXT01000009">
    <property type="protein sequence ID" value="ETF02797.1"/>
    <property type="molecule type" value="Genomic_DNA"/>
</dbReference>
<dbReference type="STRING" id="1424334.W822_08125"/>
<reference evidence="2 3" key="1">
    <citation type="journal article" date="2014" name="Genome Announc.">
        <title>Draft Genome Sequence of Advenella kashmirensis Strain W13003, a Polycyclic Aromatic Hydrocarbon-Degrading Bacterium.</title>
        <authorList>
            <person name="Wang X."/>
            <person name="Jin D."/>
            <person name="Zhou L."/>
            <person name="Wu L."/>
            <person name="An W."/>
            <person name="Zhao L."/>
        </authorList>
    </citation>
    <scope>NUCLEOTIDE SEQUENCE [LARGE SCALE GENOMIC DNA]</scope>
    <source>
        <strain evidence="2 3">W13003</strain>
    </source>
</reference>
<proteinExistence type="predicted"/>
<feature type="domain" description="Phosphodiester glycosidase" evidence="1">
    <location>
        <begin position="106"/>
        <end position="285"/>
    </location>
</feature>
<dbReference type="eggNOG" id="COG4632">
    <property type="taxonomic scope" value="Bacteria"/>
</dbReference>
<name>V8QT27_9BURK</name>
<dbReference type="PANTHER" id="PTHR40446:SF2">
    <property type="entry name" value="N-ACETYLGLUCOSAMINE-1-PHOSPHODIESTER ALPHA-N-ACETYLGLUCOSAMINIDASE"/>
    <property type="match status" value="1"/>
</dbReference>
<dbReference type="Pfam" id="PF09992">
    <property type="entry name" value="NAGPA"/>
    <property type="match status" value="1"/>
</dbReference>
<comment type="caution">
    <text evidence="2">The sequence shown here is derived from an EMBL/GenBank/DDBJ whole genome shotgun (WGS) entry which is preliminary data.</text>
</comment>
<dbReference type="PANTHER" id="PTHR40446">
    <property type="entry name" value="N-ACETYLGLUCOSAMINE-1-PHOSPHODIESTER ALPHA-N-ACETYLGLUCOSAMINIDASE"/>
    <property type="match status" value="1"/>
</dbReference>
<dbReference type="OrthoDB" id="9809781at2"/>
<keyword evidence="3" id="KW-1185">Reference proteome</keyword>
<dbReference type="HOGENOM" id="CLU_049565_1_0_4"/>
<evidence type="ECO:0000259" key="1">
    <source>
        <dbReference type="Pfam" id="PF09992"/>
    </source>
</evidence>
<dbReference type="InterPro" id="IPR018711">
    <property type="entry name" value="NAGPA"/>
</dbReference>
<evidence type="ECO:0000313" key="3">
    <source>
        <dbReference type="Proteomes" id="UP000018733"/>
    </source>
</evidence>
<protein>
    <submittedName>
        <fullName evidence="2">XcbC</fullName>
    </submittedName>
</protein>
<sequence length="291" mass="32654">MIRKERPGADRRIHGLVYSAPEQTTRWTLFYMKILLAALLGWCFGLFAPAMAQGVQRLSPCIEHTTQQNGHVHIIKVDLSCPSIELVGTAPDTAPTTVKNFAYRNRLNVAINASFFDPQYQPQGLVVSGGQRWDRSRDSRQHSFLACTRDNRCRIDPPDHLAKADPDWYTVIAGWQNLRNGKVICARSASASCYSNAREAHPRTSVGLSRDRRWLYLVVVEGRLPDFDGYTLTQLARLYQSLGVRDAINLDGGGSTTLVINNKRINALPSRQLFLERTVANQFGVRDTAAR</sequence>
<dbReference type="AlphaFoldDB" id="V8QT27"/>
<dbReference type="Proteomes" id="UP000018733">
    <property type="component" value="Unassembled WGS sequence"/>
</dbReference>
<dbReference type="PATRIC" id="fig|1424334.3.peg.1626"/>